<evidence type="ECO:0000313" key="2">
    <source>
        <dbReference type="Proteomes" id="UP001341281"/>
    </source>
</evidence>
<dbReference type="EMBL" id="CP144753">
    <property type="protein sequence ID" value="WVZ92942.1"/>
    <property type="molecule type" value="Genomic_DNA"/>
</dbReference>
<reference evidence="1 2" key="1">
    <citation type="submission" date="2024-02" db="EMBL/GenBank/DDBJ databases">
        <title>High-quality chromosome-scale genome assembly of Pensacola bahiagrass (Paspalum notatum Flugge var. saurae).</title>
        <authorList>
            <person name="Vega J.M."/>
            <person name="Podio M."/>
            <person name="Orjuela J."/>
            <person name="Siena L.A."/>
            <person name="Pessino S.C."/>
            <person name="Combes M.C."/>
            <person name="Mariac C."/>
            <person name="Albertini E."/>
            <person name="Pupilli F."/>
            <person name="Ortiz J.P.A."/>
            <person name="Leblanc O."/>
        </authorList>
    </citation>
    <scope>NUCLEOTIDE SEQUENCE [LARGE SCALE GENOMIC DNA]</scope>
    <source>
        <strain evidence="1">R1</strain>
        <tissue evidence="1">Leaf</tissue>
    </source>
</reference>
<dbReference type="Proteomes" id="UP001341281">
    <property type="component" value="Chromosome 09"/>
</dbReference>
<evidence type="ECO:0000313" key="1">
    <source>
        <dbReference type="EMBL" id="WVZ92942.1"/>
    </source>
</evidence>
<protein>
    <submittedName>
        <fullName evidence="1">Uncharacterized protein</fullName>
    </submittedName>
</protein>
<organism evidence="1 2">
    <name type="scientific">Paspalum notatum var. saurae</name>
    <dbReference type="NCBI Taxonomy" id="547442"/>
    <lineage>
        <taxon>Eukaryota</taxon>
        <taxon>Viridiplantae</taxon>
        <taxon>Streptophyta</taxon>
        <taxon>Embryophyta</taxon>
        <taxon>Tracheophyta</taxon>
        <taxon>Spermatophyta</taxon>
        <taxon>Magnoliopsida</taxon>
        <taxon>Liliopsida</taxon>
        <taxon>Poales</taxon>
        <taxon>Poaceae</taxon>
        <taxon>PACMAD clade</taxon>
        <taxon>Panicoideae</taxon>
        <taxon>Andropogonodae</taxon>
        <taxon>Paspaleae</taxon>
        <taxon>Paspalinae</taxon>
        <taxon>Paspalum</taxon>
    </lineage>
</organism>
<dbReference type="AlphaFoldDB" id="A0AAQ3UMY0"/>
<name>A0AAQ3UMY0_PASNO</name>
<sequence>MQNGKEVLVGIESKHSSSIDRMCYCKIDSNKIEVIGLLWAWWGARNKVNAGEQLRSVGEIIHKVRRVCLQAVDGRTATVGSATVCNQEWKPPPIDVLKINIDGAFFCKE</sequence>
<proteinExistence type="predicted"/>
<accession>A0AAQ3UMY0</accession>
<gene>
    <name evidence="1" type="ORF">U9M48_038972</name>
</gene>
<keyword evidence="2" id="KW-1185">Reference proteome</keyword>